<evidence type="ECO:0000313" key="1">
    <source>
        <dbReference type="EMBL" id="KKR43406.1"/>
    </source>
</evidence>
<reference evidence="1 2" key="1">
    <citation type="journal article" date="2015" name="Nature">
        <title>rRNA introns, odd ribosomes, and small enigmatic genomes across a large radiation of phyla.</title>
        <authorList>
            <person name="Brown C.T."/>
            <person name="Hug L.A."/>
            <person name="Thomas B.C."/>
            <person name="Sharon I."/>
            <person name="Castelle C.J."/>
            <person name="Singh A."/>
            <person name="Wilkins M.J."/>
            <person name="Williams K.H."/>
            <person name="Banfield J.F."/>
        </authorList>
    </citation>
    <scope>NUCLEOTIDE SEQUENCE [LARGE SCALE GENOMIC DNA]</scope>
</reference>
<accession>A0A0G0R0Z7</accession>
<proteinExistence type="predicted"/>
<evidence type="ECO:0000313" key="2">
    <source>
        <dbReference type="Proteomes" id="UP000034301"/>
    </source>
</evidence>
<name>A0A0G0R0Z7_9BACT</name>
<dbReference type="Proteomes" id="UP000034301">
    <property type="component" value="Unassembled WGS sequence"/>
</dbReference>
<organism evidence="1 2">
    <name type="scientific">Candidatus Nomurabacteria bacterium GW2011_GWF2_40_12</name>
    <dbReference type="NCBI Taxonomy" id="1618776"/>
    <lineage>
        <taxon>Bacteria</taxon>
        <taxon>Candidatus Nomuraibacteriota</taxon>
    </lineage>
</organism>
<gene>
    <name evidence="1" type="ORF">UT78_C0004G0016</name>
</gene>
<sequence length="85" mass="8935">MENQEVILKSPSVVVTILGDVEGSIIIGGAVLSRARLLVPGPKAVPSVEKLLVTSDPCAKEEKANISVSSKKDFNNMLGFIGLKS</sequence>
<comment type="caution">
    <text evidence="1">The sequence shown here is derived from an EMBL/GenBank/DDBJ whole genome shotgun (WGS) entry which is preliminary data.</text>
</comment>
<protein>
    <submittedName>
        <fullName evidence="1">Uncharacterized protein</fullName>
    </submittedName>
</protein>
<dbReference type="AlphaFoldDB" id="A0A0G0R0Z7"/>
<dbReference type="EMBL" id="LBYC01000004">
    <property type="protein sequence ID" value="KKR43406.1"/>
    <property type="molecule type" value="Genomic_DNA"/>
</dbReference>